<evidence type="ECO:0000313" key="2">
    <source>
        <dbReference type="Proteomes" id="UP000195402"/>
    </source>
</evidence>
<accession>A0A200QI86</accession>
<dbReference type="OMA" id="FEMWSSH"/>
<keyword evidence="2" id="KW-1185">Reference proteome</keyword>
<dbReference type="AlphaFoldDB" id="A0A200QI86"/>
<dbReference type="InParanoid" id="A0A200QI86"/>
<sequence length="87" mass="9445">MRGTTGLSRGKYVLKQINPIRQTSGMYATSVQKKGNNGTGEEGLIADNKTEPILAFNKPQLPPGLGPLIVYSLLEMGSDHDENDDKQ</sequence>
<organism evidence="1 2">
    <name type="scientific">Macleaya cordata</name>
    <name type="common">Five-seeded plume-poppy</name>
    <name type="synonym">Bocconia cordata</name>
    <dbReference type="NCBI Taxonomy" id="56857"/>
    <lineage>
        <taxon>Eukaryota</taxon>
        <taxon>Viridiplantae</taxon>
        <taxon>Streptophyta</taxon>
        <taxon>Embryophyta</taxon>
        <taxon>Tracheophyta</taxon>
        <taxon>Spermatophyta</taxon>
        <taxon>Magnoliopsida</taxon>
        <taxon>Ranunculales</taxon>
        <taxon>Papaveraceae</taxon>
        <taxon>Papaveroideae</taxon>
        <taxon>Macleaya</taxon>
    </lineage>
</organism>
<name>A0A200QI86_MACCD</name>
<proteinExistence type="predicted"/>
<comment type="caution">
    <text evidence="1">The sequence shown here is derived from an EMBL/GenBank/DDBJ whole genome shotgun (WGS) entry which is preliminary data.</text>
</comment>
<protein>
    <submittedName>
        <fullName evidence="1">Uncharacterized protein</fullName>
    </submittedName>
</protein>
<reference evidence="1 2" key="1">
    <citation type="journal article" date="2017" name="Mol. Plant">
        <title>The Genome of Medicinal Plant Macleaya cordata Provides New Insights into Benzylisoquinoline Alkaloids Metabolism.</title>
        <authorList>
            <person name="Liu X."/>
            <person name="Liu Y."/>
            <person name="Huang P."/>
            <person name="Ma Y."/>
            <person name="Qing Z."/>
            <person name="Tang Q."/>
            <person name="Cao H."/>
            <person name="Cheng P."/>
            <person name="Zheng Y."/>
            <person name="Yuan Z."/>
            <person name="Zhou Y."/>
            <person name="Liu J."/>
            <person name="Tang Z."/>
            <person name="Zhuo Y."/>
            <person name="Zhang Y."/>
            <person name="Yu L."/>
            <person name="Huang J."/>
            <person name="Yang P."/>
            <person name="Peng Q."/>
            <person name="Zhang J."/>
            <person name="Jiang W."/>
            <person name="Zhang Z."/>
            <person name="Lin K."/>
            <person name="Ro D.K."/>
            <person name="Chen X."/>
            <person name="Xiong X."/>
            <person name="Shang Y."/>
            <person name="Huang S."/>
            <person name="Zeng J."/>
        </authorList>
    </citation>
    <scope>NUCLEOTIDE SEQUENCE [LARGE SCALE GENOMIC DNA]</scope>
    <source>
        <strain evidence="2">cv. BLH2017</strain>
        <tissue evidence="1">Root</tissue>
    </source>
</reference>
<dbReference type="OrthoDB" id="1933480at2759"/>
<evidence type="ECO:0000313" key="1">
    <source>
        <dbReference type="EMBL" id="OVA10097.1"/>
    </source>
</evidence>
<gene>
    <name evidence="1" type="ORF">BVC80_7963g4</name>
</gene>
<dbReference type="EMBL" id="MVGT01002032">
    <property type="protein sequence ID" value="OVA10097.1"/>
    <property type="molecule type" value="Genomic_DNA"/>
</dbReference>
<dbReference type="Proteomes" id="UP000195402">
    <property type="component" value="Unassembled WGS sequence"/>
</dbReference>